<dbReference type="Gene3D" id="3.10.50.40">
    <property type="match status" value="1"/>
</dbReference>
<sequence>MKKYLLIVICTATFFNTAFSQEKKVPLKDMRDSLSYSIGISMGESLLRTDIDNINQAVFFEALRQKINNEETLWDMSKADSLLVGYIMGKRQAKAEENKAKGEAFLAENAKRDEVYTTPSGLQYEMLKMAEGPRPSLYSTVKCLYRGTTIDGEVFDENWNRENPIEFKVMDMIDGWVEGLQMMPIGAKWKLYIPSDLAYGERGAGRAVGANETLIFEIELLEIVSTDKPE</sequence>
<dbReference type="GO" id="GO:0006457">
    <property type="term" value="P:protein folding"/>
    <property type="evidence" value="ECO:0007669"/>
    <property type="project" value="InterPro"/>
</dbReference>
<dbReference type="SUPFAM" id="SSF54534">
    <property type="entry name" value="FKBP-like"/>
    <property type="match status" value="1"/>
</dbReference>
<gene>
    <name evidence="9" type="ORF">C7377_1327</name>
</gene>
<protein>
    <recommendedName>
        <fullName evidence="6">Peptidyl-prolyl cis-trans isomerase</fullName>
        <ecNumber evidence="6">5.2.1.8</ecNumber>
    </recommendedName>
</protein>
<comment type="similarity">
    <text evidence="2 6">Belongs to the FKBP-type PPIase family.</text>
</comment>
<keyword evidence="4 5" id="KW-0413">Isomerase</keyword>
<name>A0A7L4UQ28_BALHA</name>
<comment type="caution">
    <text evidence="9">The sequence shown here is derived from an EMBL/GenBank/DDBJ whole genome shotgun (WGS) entry which is preliminary data.</text>
</comment>
<dbReference type="Gene3D" id="1.10.287.460">
    <property type="entry name" value="Peptidyl-prolyl cis-trans isomerase, FKBP-type, N-terminal domain"/>
    <property type="match status" value="1"/>
</dbReference>
<dbReference type="OrthoDB" id="9814548at2"/>
<dbReference type="PROSITE" id="PS50059">
    <property type="entry name" value="FKBP_PPIASE"/>
    <property type="match status" value="1"/>
</dbReference>
<accession>A0A7L4UQ28</accession>
<keyword evidence="10" id="KW-1185">Reference proteome</keyword>
<dbReference type="Pfam" id="PF01346">
    <property type="entry name" value="FKBP_N"/>
    <property type="match status" value="1"/>
</dbReference>
<organism evidence="9 10">
    <name type="scientific">Balneicella halophila</name>
    <dbReference type="NCBI Taxonomy" id="1537566"/>
    <lineage>
        <taxon>Bacteria</taxon>
        <taxon>Pseudomonadati</taxon>
        <taxon>Bacteroidota</taxon>
        <taxon>Bacteroidia</taxon>
        <taxon>Bacteroidales</taxon>
        <taxon>Balneicellaceae</taxon>
        <taxon>Balneicella</taxon>
    </lineage>
</organism>
<comment type="catalytic activity">
    <reaction evidence="1 5 6">
        <text>[protein]-peptidylproline (omega=180) = [protein]-peptidylproline (omega=0)</text>
        <dbReference type="Rhea" id="RHEA:16237"/>
        <dbReference type="Rhea" id="RHEA-COMP:10747"/>
        <dbReference type="Rhea" id="RHEA-COMP:10748"/>
        <dbReference type="ChEBI" id="CHEBI:83833"/>
        <dbReference type="ChEBI" id="CHEBI:83834"/>
        <dbReference type="EC" id="5.2.1.8"/>
    </reaction>
</comment>
<dbReference type="InterPro" id="IPR046357">
    <property type="entry name" value="PPIase_dom_sf"/>
</dbReference>
<dbReference type="RefSeq" id="WP_116496542.1">
    <property type="nucleotide sequence ID" value="NZ_QENZ01000004.1"/>
</dbReference>
<dbReference type="PANTHER" id="PTHR43811:SF23">
    <property type="entry name" value="FKBP-TYPE 22 KDA PEPTIDYL-PROLYL CIS-TRANS ISOMERASE"/>
    <property type="match status" value="1"/>
</dbReference>
<dbReference type="Pfam" id="PF00254">
    <property type="entry name" value="FKBP_C"/>
    <property type="match status" value="1"/>
</dbReference>
<evidence type="ECO:0000313" key="9">
    <source>
        <dbReference type="EMBL" id="PVX50997.1"/>
    </source>
</evidence>
<evidence type="ECO:0000256" key="1">
    <source>
        <dbReference type="ARBA" id="ARBA00000971"/>
    </source>
</evidence>
<dbReference type="EMBL" id="QENZ01000004">
    <property type="protein sequence ID" value="PVX50997.1"/>
    <property type="molecule type" value="Genomic_DNA"/>
</dbReference>
<keyword evidence="7" id="KW-0732">Signal</keyword>
<dbReference type="EC" id="5.2.1.8" evidence="6"/>
<feature type="chain" id="PRO_5029445251" description="Peptidyl-prolyl cis-trans isomerase" evidence="7">
    <location>
        <begin position="21"/>
        <end position="230"/>
    </location>
</feature>
<dbReference type="Proteomes" id="UP000251835">
    <property type="component" value="Unassembled WGS sequence"/>
</dbReference>
<evidence type="ECO:0000259" key="8">
    <source>
        <dbReference type="PROSITE" id="PS50059"/>
    </source>
</evidence>
<evidence type="ECO:0000313" key="10">
    <source>
        <dbReference type="Proteomes" id="UP000251835"/>
    </source>
</evidence>
<evidence type="ECO:0000256" key="7">
    <source>
        <dbReference type="SAM" id="SignalP"/>
    </source>
</evidence>
<feature type="domain" description="PPIase FKBP-type" evidence="8">
    <location>
        <begin position="138"/>
        <end position="224"/>
    </location>
</feature>
<dbReference type="InterPro" id="IPR000774">
    <property type="entry name" value="PPIase_FKBP_N"/>
</dbReference>
<keyword evidence="3 5" id="KW-0697">Rotamase</keyword>
<dbReference type="InterPro" id="IPR036944">
    <property type="entry name" value="PPIase_FKBP_N_sf"/>
</dbReference>
<proteinExistence type="inferred from homology"/>
<dbReference type="PANTHER" id="PTHR43811">
    <property type="entry name" value="FKBP-TYPE PEPTIDYL-PROLYL CIS-TRANS ISOMERASE FKPA"/>
    <property type="match status" value="1"/>
</dbReference>
<dbReference type="GO" id="GO:0003755">
    <property type="term" value="F:peptidyl-prolyl cis-trans isomerase activity"/>
    <property type="evidence" value="ECO:0007669"/>
    <property type="project" value="UniProtKB-UniRule"/>
</dbReference>
<evidence type="ECO:0000256" key="5">
    <source>
        <dbReference type="PROSITE-ProRule" id="PRU00277"/>
    </source>
</evidence>
<reference evidence="9 10" key="1">
    <citation type="submission" date="2018-05" db="EMBL/GenBank/DDBJ databases">
        <title>Genomic Encyclopedia of Type Strains, Phase IV (KMG-IV): sequencing the most valuable type-strain genomes for metagenomic binning, comparative biology and taxonomic classification.</title>
        <authorList>
            <person name="Goeker M."/>
        </authorList>
    </citation>
    <scope>NUCLEOTIDE SEQUENCE [LARGE SCALE GENOMIC DNA]</scope>
    <source>
        <strain evidence="9 10">DSM 28579</strain>
    </source>
</reference>
<evidence type="ECO:0000256" key="2">
    <source>
        <dbReference type="ARBA" id="ARBA00006577"/>
    </source>
</evidence>
<dbReference type="AlphaFoldDB" id="A0A7L4UQ28"/>
<evidence type="ECO:0000256" key="6">
    <source>
        <dbReference type="RuleBase" id="RU003915"/>
    </source>
</evidence>
<evidence type="ECO:0000256" key="3">
    <source>
        <dbReference type="ARBA" id="ARBA00023110"/>
    </source>
</evidence>
<evidence type="ECO:0000256" key="4">
    <source>
        <dbReference type="ARBA" id="ARBA00023235"/>
    </source>
</evidence>
<dbReference type="InterPro" id="IPR001179">
    <property type="entry name" value="PPIase_FKBP_dom"/>
</dbReference>
<feature type="signal peptide" evidence="7">
    <location>
        <begin position="1"/>
        <end position="20"/>
    </location>
</feature>